<dbReference type="AlphaFoldDB" id="A0AA95NJW9"/>
<organism evidence="2 3">
    <name type="scientific">Paucibacter sediminis</name>
    <dbReference type="NCBI Taxonomy" id="3019553"/>
    <lineage>
        <taxon>Bacteria</taxon>
        <taxon>Pseudomonadati</taxon>
        <taxon>Pseudomonadota</taxon>
        <taxon>Betaproteobacteria</taxon>
        <taxon>Burkholderiales</taxon>
        <taxon>Sphaerotilaceae</taxon>
        <taxon>Roseateles</taxon>
    </lineage>
</organism>
<dbReference type="Proteomes" id="UP001177769">
    <property type="component" value="Chromosome"/>
</dbReference>
<protein>
    <submittedName>
        <fullName evidence="2">Uncharacterized protein</fullName>
    </submittedName>
</protein>
<evidence type="ECO:0000313" key="2">
    <source>
        <dbReference type="EMBL" id="WIT12271.1"/>
    </source>
</evidence>
<name>A0AA95NJW9_9BURK</name>
<evidence type="ECO:0000256" key="1">
    <source>
        <dbReference type="SAM" id="MobiDB-lite"/>
    </source>
</evidence>
<sequence length="227" mass="24902">MAIGTDGRFTPNATKGALELFSATDMARVLHKLDCGLTRDQVALMTSAYEQLFTPATVRRSRNGLVRERLMRKVQEVFTSARLVQPVAAACAVVHDQVLDVRDGDWAGLNVRLAVALGMDPEAAECARAVIQLRREQGKWGEDARFAAEQFTELWSKADGAALDDAREVESILRDVSKTCMVVAQKGALDGFKAADEGLRREAAKLSGRQWSDRSPGRRQSATLAQR</sequence>
<reference evidence="2" key="1">
    <citation type="submission" date="2023-01" db="EMBL/GenBank/DDBJ databases">
        <title>Whole genome sequence of Paucibacter sp. S2-9 isolated from pond sediment.</title>
        <authorList>
            <person name="Jung J.Y."/>
        </authorList>
    </citation>
    <scope>NUCLEOTIDE SEQUENCE</scope>
    <source>
        <strain evidence="2">S2-9</strain>
    </source>
</reference>
<evidence type="ECO:0000313" key="3">
    <source>
        <dbReference type="Proteomes" id="UP001177769"/>
    </source>
</evidence>
<accession>A0AA95NJW9</accession>
<proteinExistence type="predicted"/>
<dbReference type="RefSeq" id="WP_285233364.1">
    <property type="nucleotide sequence ID" value="NZ_CP116346.1"/>
</dbReference>
<keyword evidence="3" id="KW-1185">Reference proteome</keyword>
<dbReference type="KEGG" id="pais:PFX98_01315"/>
<feature type="region of interest" description="Disordered" evidence="1">
    <location>
        <begin position="205"/>
        <end position="227"/>
    </location>
</feature>
<feature type="compositionally biased region" description="Polar residues" evidence="1">
    <location>
        <begin position="218"/>
        <end position="227"/>
    </location>
</feature>
<gene>
    <name evidence="2" type="ORF">PFX98_01315</name>
</gene>
<dbReference type="EMBL" id="CP116346">
    <property type="protein sequence ID" value="WIT12271.1"/>
    <property type="molecule type" value="Genomic_DNA"/>
</dbReference>